<evidence type="ECO:0000313" key="1">
    <source>
        <dbReference type="EMBL" id="MBL4937461.1"/>
    </source>
</evidence>
<organism evidence="1 2">
    <name type="scientific">Clostridium rhizosphaerae</name>
    <dbReference type="NCBI Taxonomy" id="2803861"/>
    <lineage>
        <taxon>Bacteria</taxon>
        <taxon>Bacillati</taxon>
        <taxon>Bacillota</taxon>
        <taxon>Clostridia</taxon>
        <taxon>Eubacteriales</taxon>
        <taxon>Clostridiaceae</taxon>
        <taxon>Clostridium</taxon>
    </lineage>
</organism>
<reference evidence="1 2" key="1">
    <citation type="submission" date="2021-01" db="EMBL/GenBank/DDBJ databases">
        <title>Genome public.</title>
        <authorList>
            <person name="Liu C."/>
            <person name="Sun Q."/>
        </authorList>
    </citation>
    <scope>NUCLEOTIDE SEQUENCE [LARGE SCALE GENOMIC DNA]</scope>
    <source>
        <strain evidence="1 2">YIM B02515</strain>
    </source>
</reference>
<evidence type="ECO:0000313" key="2">
    <source>
        <dbReference type="Proteomes" id="UP000632377"/>
    </source>
</evidence>
<comment type="caution">
    <text evidence="1">The sequence shown here is derived from an EMBL/GenBank/DDBJ whole genome shotgun (WGS) entry which is preliminary data.</text>
</comment>
<dbReference type="RefSeq" id="WP_202750211.1">
    <property type="nucleotide sequence ID" value="NZ_JAESWC010000014.1"/>
</dbReference>
<name>A0ABS1TFR7_9CLOT</name>
<dbReference type="Proteomes" id="UP000632377">
    <property type="component" value="Unassembled WGS sequence"/>
</dbReference>
<keyword evidence="2" id="KW-1185">Reference proteome</keyword>
<accession>A0ABS1TFR7</accession>
<dbReference type="EMBL" id="JAESWC010000014">
    <property type="protein sequence ID" value="MBL4937461.1"/>
    <property type="molecule type" value="Genomic_DNA"/>
</dbReference>
<protein>
    <submittedName>
        <fullName evidence="1">Uncharacterized protein</fullName>
    </submittedName>
</protein>
<sequence length="87" mass="10479">MKIIAKPVDMVCWFEKTGSPHPVRFKLTSEDESERVIKVDRILHKDKEKLAGNEMLIFRCQSVINNQWKLFELKYELKTCKWILWKL</sequence>
<gene>
    <name evidence="1" type="ORF">JK636_17205</name>
</gene>
<proteinExistence type="predicted"/>